<comment type="caution">
    <text evidence="3">The sequence shown here is derived from an EMBL/GenBank/DDBJ whole genome shotgun (WGS) entry which is preliminary data.</text>
</comment>
<dbReference type="EMBL" id="JAATIQ010000553">
    <property type="protein sequence ID" value="KAF4351541.1"/>
    <property type="molecule type" value="Genomic_DNA"/>
</dbReference>
<dbReference type="InterPro" id="IPR032001">
    <property type="entry name" value="SAWADEE_dom"/>
</dbReference>
<evidence type="ECO:0000256" key="1">
    <source>
        <dbReference type="SAM" id="MobiDB-lite"/>
    </source>
</evidence>
<accession>A0A7J6DZP2</accession>
<evidence type="ECO:0000313" key="3">
    <source>
        <dbReference type="EMBL" id="KAF4351541.1"/>
    </source>
</evidence>
<gene>
    <name evidence="3" type="ORF">G4B88_000579</name>
</gene>
<feature type="compositionally biased region" description="Basic and acidic residues" evidence="1">
    <location>
        <begin position="23"/>
        <end position="41"/>
    </location>
</feature>
<organism evidence="3 4">
    <name type="scientific">Cannabis sativa</name>
    <name type="common">Hemp</name>
    <name type="synonym">Marijuana</name>
    <dbReference type="NCBI Taxonomy" id="3483"/>
    <lineage>
        <taxon>Eukaryota</taxon>
        <taxon>Viridiplantae</taxon>
        <taxon>Streptophyta</taxon>
        <taxon>Embryophyta</taxon>
        <taxon>Tracheophyta</taxon>
        <taxon>Spermatophyta</taxon>
        <taxon>Magnoliopsida</taxon>
        <taxon>eudicotyledons</taxon>
        <taxon>Gunneridae</taxon>
        <taxon>Pentapetalae</taxon>
        <taxon>rosids</taxon>
        <taxon>fabids</taxon>
        <taxon>Rosales</taxon>
        <taxon>Cannabaceae</taxon>
        <taxon>Cannabis</taxon>
    </lineage>
</organism>
<dbReference type="PANTHER" id="PTHR36384:SF1">
    <property type="entry name" value="SAWADEE PROTEIN"/>
    <property type="match status" value="1"/>
</dbReference>
<evidence type="ECO:0000259" key="2">
    <source>
        <dbReference type="Pfam" id="PF16719"/>
    </source>
</evidence>
<evidence type="ECO:0000313" key="4">
    <source>
        <dbReference type="Proteomes" id="UP000583929"/>
    </source>
</evidence>
<reference evidence="3 4" key="1">
    <citation type="journal article" date="2020" name="bioRxiv">
        <title>Sequence and annotation of 42 cannabis genomes reveals extensive copy number variation in cannabinoid synthesis and pathogen resistance genes.</title>
        <authorList>
            <person name="Mckernan K.J."/>
            <person name="Helbert Y."/>
            <person name="Kane L.T."/>
            <person name="Ebling H."/>
            <person name="Zhang L."/>
            <person name="Liu B."/>
            <person name="Eaton Z."/>
            <person name="Mclaughlin S."/>
            <person name="Kingan S."/>
            <person name="Baybayan P."/>
            <person name="Concepcion G."/>
            <person name="Jordan M."/>
            <person name="Riva A."/>
            <person name="Barbazuk W."/>
            <person name="Harkins T."/>
        </authorList>
    </citation>
    <scope>NUCLEOTIDE SEQUENCE [LARGE SCALE GENOMIC DNA]</scope>
    <source>
        <strain evidence="4">cv. Jamaican Lion 4</strain>
        <tissue evidence="3">Leaf</tissue>
    </source>
</reference>
<dbReference type="AlphaFoldDB" id="A0A7J6DZP2"/>
<name>A0A7J6DZP2_CANSA</name>
<dbReference type="Proteomes" id="UP000583929">
    <property type="component" value="Unassembled WGS sequence"/>
</dbReference>
<dbReference type="GO" id="GO:0003682">
    <property type="term" value="F:chromatin binding"/>
    <property type="evidence" value="ECO:0007669"/>
    <property type="project" value="InterPro"/>
</dbReference>
<dbReference type="Pfam" id="PF16719">
    <property type="entry name" value="SAWADEE"/>
    <property type="match status" value="1"/>
</dbReference>
<feature type="domain" description="SAWADEE" evidence="2">
    <location>
        <begin position="49"/>
        <end position="192"/>
    </location>
</feature>
<protein>
    <recommendedName>
        <fullName evidence="2">SAWADEE domain-containing protein</fullName>
    </recommendedName>
</protein>
<sequence length="443" mass="50712">MEEGRMASTSHSMRSGDKRKRKLTELKDAINETPDKKLDNNGRMADVEDARLEFRSYPDDAWYTVRVLVEGDYSDVLRIKYCNFPDDGDSIFRTAEFKDQDHFKDFASRFRPVSSQLQDSECSLVARGLLVSASHHFKTDDIRFYDAIVEEVDHCEHSFANGEEECLCSFILSWLHGPLAGYITAERLEQICRVHHRDEIDSVVASFLSKVKAKLKTGSCRSNNQVTRGVTHNNHGEPPMMKISHNLSFSHHLKQETKFTKWILSDTLLSKWAIGRPCEKSGQDIDIGGVKNYLIFVDNIDKDLTHIEIMEFIKEKVSVASQAFLFPSLSSDVCTRVCIMLDTQSHFEKLCNFLSNPDHIIVSLSGRPWVMTETMKVNDSLRASILSLSLLSQERKRNIGSRDELKVVHSGSDEYRLAKHLSNLYKDLSNQEKRLQKRLIVES</sequence>
<proteinExistence type="predicted"/>
<feature type="region of interest" description="Disordered" evidence="1">
    <location>
        <begin position="1"/>
        <end position="41"/>
    </location>
</feature>
<keyword evidence="4" id="KW-1185">Reference proteome</keyword>
<dbReference type="Gene3D" id="2.30.30.140">
    <property type="match status" value="1"/>
</dbReference>
<dbReference type="PANTHER" id="PTHR36384">
    <property type="entry name" value="SAWADEE PROTEIN"/>
    <property type="match status" value="1"/>
</dbReference>